<gene>
    <name evidence="1" type="ORF">M501DRAFT_1027871</name>
</gene>
<sequence length="223" mass="25665">MSHSEFTQSNLKSKCEKCEETAWECEKAERLSKFSRWFVELNNIDDKPEPPGVSVEGEVTTFRKNPDMPIPSADQFERPDVNCANCRKMCTEMRIWKRGTKAAVTNIHPSRMAHYREQARYRISTFERLMGREPKDYGGKVGDPLREIVEEEEEEEEHCSLMTGSNIIVQSGRELYRPPPGFATIKNAGGEPKDQDTMARVEKWVEGNIKGSRIRKNALNELH</sequence>
<keyword evidence="2" id="KW-1185">Reference proteome</keyword>
<evidence type="ECO:0000313" key="1">
    <source>
        <dbReference type="EMBL" id="KAF2843018.1"/>
    </source>
</evidence>
<accession>A0A9P4SK26</accession>
<dbReference type="Proteomes" id="UP000799429">
    <property type="component" value="Unassembled WGS sequence"/>
</dbReference>
<dbReference type="AlphaFoldDB" id="A0A9P4SK26"/>
<organism evidence="1 2">
    <name type="scientific">Patellaria atrata CBS 101060</name>
    <dbReference type="NCBI Taxonomy" id="1346257"/>
    <lineage>
        <taxon>Eukaryota</taxon>
        <taxon>Fungi</taxon>
        <taxon>Dikarya</taxon>
        <taxon>Ascomycota</taxon>
        <taxon>Pezizomycotina</taxon>
        <taxon>Dothideomycetes</taxon>
        <taxon>Dothideomycetes incertae sedis</taxon>
        <taxon>Patellariales</taxon>
        <taxon>Patellariaceae</taxon>
        <taxon>Patellaria</taxon>
    </lineage>
</organism>
<reference evidence="1" key="1">
    <citation type="journal article" date="2020" name="Stud. Mycol.">
        <title>101 Dothideomycetes genomes: a test case for predicting lifestyles and emergence of pathogens.</title>
        <authorList>
            <person name="Haridas S."/>
            <person name="Albert R."/>
            <person name="Binder M."/>
            <person name="Bloem J."/>
            <person name="Labutti K."/>
            <person name="Salamov A."/>
            <person name="Andreopoulos B."/>
            <person name="Baker S."/>
            <person name="Barry K."/>
            <person name="Bills G."/>
            <person name="Bluhm B."/>
            <person name="Cannon C."/>
            <person name="Castanera R."/>
            <person name="Culley D."/>
            <person name="Daum C."/>
            <person name="Ezra D."/>
            <person name="Gonzalez J."/>
            <person name="Henrissat B."/>
            <person name="Kuo A."/>
            <person name="Liang C."/>
            <person name="Lipzen A."/>
            <person name="Lutzoni F."/>
            <person name="Magnuson J."/>
            <person name="Mondo S."/>
            <person name="Nolan M."/>
            <person name="Ohm R."/>
            <person name="Pangilinan J."/>
            <person name="Park H.-J."/>
            <person name="Ramirez L."/>
            <person name="Alfaro M."/>
            <person name="Sun H."/>
            <person name="Tritt A."/>
            <person name="Yoshinaga Y."/>
            <person name="Zwiers L.-H."/>
            <person name="Turgeon B."/>
            <person name="Goodwin S."/>
            <person name="Spatafora J."/>
            <person name="Crous P."/>
            <person name="Grigoriev I."/>
        </authorList>
    </citation>
    <scope>NUCLEOTIDE SEQUENCE</scope>
    <source>
        <strain evidence="1">CBS 101060</strain>
    </source>
</reference>
<evidence type="ECO:0000313" key="2">
    <source>
        <dbReference type="Proteomes" id="UP000799429"/>
    </source>
</evidence>
<dbReference type="EMBL" id="MU006089">
    <property type="protein sequence ID" value="KAF2843018.1"/>
    <property type="molecule type" value="Genomic_DNA"/>
</dbReference>
<name>A0A9P4SK26_9PEZI</name>
<comment type="caution">
    <text evidence="1">The sequence shown here is derived from an EMBL/GenBank/DDBJ whole genome shotgun (WGS) entry which is preliminary data.</text>
</comment>
<proteinExistence type="predicted"/>
<protein>
    <submittedName>
        <fullName evidence="1">Uncharacterized protein</fullName>
    </submittedName>
</protein>